<dbReference type="InterPro" id="IPR053137">
    <property type="entry name" value="NLR-like"/>
</dbReference>
<proteinExistence type="predicted"/>
<dbReference type="InterPro" id="IPR035994">
    <property type="entry name" value="Nucleoside_phosphorylase_sf"/>
</dbReference>
<dbReference type="VEuPathDB" id="FungiDB:An11g03610"/>
<evidence type="ECO:0000259" key="4">
    <source>
        <dbReference type="Pfam" id="PF23239"/>
    </source>
</evidence>
<name>A0A254UMC0_ASPNG</name>
<dbReference type="GO" id="GO:0009116">
    <property type="term" value="P:nucleoside metabolic process"/>
    <property type="evidence" value="ECO:0007669"/>
    <property type="project" value="InterPro"/>
</dbReference>
<dbReference type="PANTHER" id="PTHR46082">
    <property type="entry name" value="ATP/GTP-BINDING PROTEIN-RELATED"/>
    <property type="match status" value="1"/>
</dbReference>
<evidence type="ECO:0000259" key="3">
    <source>
        <dbReference type="Pfam" id="PF22939"/>
    </source>
</evidence>
<dbReference type="PROSITE" id="PS50088">
    <property type="entry name" value="ANK_REPEAT"/>
    <property type="match status" value="3"/>
</dbReference>
<evidence type="ECO:0000256" key="2">
    <source>
        <dbReference type="PROSITE-ProRule" id="PRU00023"/>
    </source>
</evidence>
<reference evidence="7" key="1">
    <citation type="submission" date="2018-10" db="EMBL/GenBank/DDBJ databases">
        <title>FDA dAtabase for Regulatory Grade micrObial Sequences (FDA-ARGOS): Supporting development and validation of Infectious Disease Dx tests.</title>
        <authorList>
            <person name="Kerrigan L."/>
            <person name="Tallon L."/>
            <person name="Sadzewicz L."/>
            <person name="Sengamalay N."/>
            <person name="Ott S."/>
            <person name="Godinez A."/>
            <person name="Nagaraj S."/>
            <person name="Vavikolanu K."/>
            <person name="Nadendla S."/>
            <person name="George J."/>
            <person name="Sichtig H."/>
        </authorList>
    </citation>
    <scope>NUCLEOTIDE SEQUENCE [LARGE SCALE GENOMIC DNA]</scope>
    <source>
        <strain evidence="7">FDAARGOS_311</strain>
    </source>
</reference>
<dbReference type="SUPFAM" id="SSF53167">
    <property type="entry name" value="Purine and uridine phosphorylases"/>
    <property type="match status" value="1"/>
</dbReference>
<dbReference type="PROSITE" id="PS50297">
    <property type="entry name" value="ANK_REP_REGION"/>
    <property type="match status" value="3"/>
</dbReference>
<keyword evidence="6" id="KW-0808">Transferase</keyword>
<evidence type="ECO:0000256" key="1">
    <source>
        <dbReference type="ARBA" id="ARBA00022737"/>
    </source>
</evidence>
<feature type="repeat" description="ANK" evidence="2">
    <location>
        <begin position="1391"/>
        <end position="1423"/>
    </location>
</feature>
<comment type="caution">
    <text evidence="6">The sequence shown here is derived from an EMBL/GenBank/DDBJ whole genome shotgun (WGS) entry which is preliminary data.</text>
</comment>
<feature type="repeat" description="ANK" evidence="2">
    <location>
        <begin position="866"/>
        <end position="898"/>
    </location>
</feature>
<dbReference type="Gene3D" id="3.40.50.300">
    <property type="entry name" value="P-loop containing nucleotide triphosphate hydrolases"/>
    <property type="match status" value="1"/>
</dbReference>
<evidence type="ECO:0000259" key="5">
    <source>
        <dbReference type="Pfam" id="PF24883"/>
    </source>
</evidence>
<gene>
    <name evidence="6" type="ORF">CAN33_0030100</name>
</gene>
<sequence>MSDRQKYTVGWICAIHTENVAATVFLDKEHEKPDVPPNDNNAYTVGEIWKHNVVIAVLPAGEYGTASAASVARDMVHAFPNIRIGLMVGIGGGVPTKRDIRLGDVVVSYPQDGYSGVFQYDFGKTHQDKRFQCTGFLDQPPAVLRAALSTLRSRYEIYGHHIEKDIEGVFEKVPRLRKNYSRPESSSDRLFNSEVLHEVACTTCCSEDVAKLRWRPERTEEEDNPAIHYGLIASGNQLMKDAMIRDKLAEEKGVLCFEMEAAGLMNHFPCLVIRGICDYSDSHKNKKWQGYAAMVAAAYAKDLLHQIHPNDVGKEQKITDVLPGIYEVLKDHRDTSNKLLQNSKDYARERLSNEQQKCCQLFRLTRSDRDITYEQYKDQVQERVDGTCMWFLNHPNFQTWLKEESGPLLVSADPGCGKSVLAKYLVDHALPRSATICYFFFKAEDQNTVRQALCALLHQLFSQKPHLIKHAMVQYRENGEGLINSTKTLWDILGNATKDPQAGLVIAVLDALDECQETELQNLVENVKRQCTGDRMAERQLKYLLTCRPYEEIVSGFQILRHAFPYIHIPGEDESKAISHEVNHVIRHRVKGLSSRLPTEAVTYLEKRLQEGTHRTYLWVYLVFNYLEMQNYKRTLIAVKAIIKRLPNSVNEAYEKILSKSGDDAMIMKALSIILAASRPLTVSEMNVALNVEQSLQSLQDLDLEPEKQFTTRLRSQCGLFISIYDNKIHFLHQTAREFLIAKASTGEVVAHDSRLRWQESITTQKAHFVLAELCVLYLNLFNAKDTEGPYSGSPTDLSDTTGHGTDHRAFLDYSARFWTAHFREANVDGDEAIVQFLMKICDPGSECYAAWHKIHIRSFEYFGPYHLNPLLIASYHGFCGVLKKLLDEGADVNERDPDSHRPLLSWAIENRQEGVVKLLLSNKALELNAEDRTDLPKEYRYGRTPLSDAIESNQLSIVKLLVAEERVNINRQCMIYDDLYNEVWGTPLLISLFLGHESIALQLLHRSDIDVSGDVEGIHGNESRRGTALFFATVMKSEILVRLLLAKIGIDINDKGNISAEDLDDPSYSGTPFFVAVASGLETIVRCLLEMKTIDIDIEGSIDDPICGSYQGTPFFVAVARGHASIVKLLLDKKTVDLDMQGSTANYQGPPLFVAAAGGHETIVRCLIATHGIDLNAQGLGADDDVELEWLGHKFVYQGTPLSIAALRGDETIVGILLTEQDVDVNVRTYIKHRQLKENMPQFTTTTRKNIPAQGTPLFFASARGEEEMVRLLLTRDDINLDCKGCVVDYYGYWGDCDEFDDLTYVGGPLPMAAWTGWNIIVEMLLAKIDVDVNAQADIRYCRDRIGGKREFIEYSQATPLILAAAEEKEDIVMLLLGSRRTIVDARDENGRTPLMWATYRCNTTISKVLIEYGADINAKDNSGCTPIFDAIGKGSIEMVKLLLENRADIYVKNNSGCTPVVYATRLWNWDIVGLLLNHAANEDLMNNSNCTPISCTLREDDEDMVDLVLQ</sequence>
<feature type="repeat" description="ANK" evidence="2">
    <location>
        <begin position="1424"/>
        <end position="1456"/>
    </location>
</feature>
<dbReference type="VEuPathDB" id="FungiDB:ATCC64974_89760"/>
<dbReference type="InterPro" id="IPR027417">
    <property type="entry name" value="P-loop_NTPase"/>
</dbReference>
<dbReference type="SUPFAM" id="SSF48403">
    <property type="entry name" value="Ankyrin repeat"/>
    <property type="match status" value="2"/>
</dbReference>
<dbReference type="Pfam" id="PF24883">
    <property type="entry name" value="NPHP3_N"/>
    <property type="match status" value="1"/>
</dbReference>
<evidence type="ECO:0000313" key="7">
    <source>
        <dbReference type="Proteomes" id="UP000197666"/>
    </source>
</evidence>
<feature type="domain" description="Nephrocystin 3-like N-terminal" evidence="5">
    <location>
        <begin position="386"/>
        <end position="548"/>
    </location>
</feature>
<dbReference type="EMBL" id="NKJJ02000002">
    <property type="protein sequence ID" value="TPR04511.1"/>
    <property type="molecule type" value="Genomic_DNA"/>
</dbReference>
<dbReference type="GO" id="GO:0016740">
    <property type="term" value="F:transferase activity"/>
    <property type="evidence" value="ECO:0007669"/>
    <property type="project" value="UniProtKB-KW"/>
</dbReference>
<feature type="domain" description="GPI inositol-deacylase winged helix" evidence="3">
    <location>
        <begin position="667"/>
        <end position="744"/>
    </location>
</feature>
<dbReference type="VEuPathDB" id="FungiDB:M747DRAFT_369733"/>
<keyword evidence="2" id="KW-0040">ANK repeat</keyword>
<evidence type="ECO:0000313" key="6">
    <source>
        <dbReference type="EMBL" id="TPR04511.1"/>
    </source>
</evidence>
<dbReference type="Pfam" id="PF22939">
    <property type="entry name" value="WHD_GPIID"/>
    <property type="match status" value="1"/>
</dbReference>
<dbReference type="InterPro" id="IPR055497">
    <property type="entry name" value="DUF7069"/>
</dbReference>
<dbReference type="Gene3D" id="1.25.40.20">
    <property type="entry name" value="Ankyrin repeat-containing domain"/>
    <property type="match status" value="3"/>
</dbReference>
<dbReference type="SMART" id="SM00248">
    <property type="entry name" value="ANK"/>
    <property type="match status" value="13"/>
</dbReference>
<dbReference type="InterPro" id="IPR056884">
    <property type="entry name" value="NPHP3-like_N"/>
</dbReference>
<dbReference type="InterPro" id="IPR054471">
    <property type="entry name" value="GPIID_WHD"/>
</dbReference>
<dbReference type="Pfam" id="PF12796">
    <property type="entry name" value="Ank_2"/>
    <property type="match status" value="3"/>
</dbReference>
<keyword evidence="1" id="KW-0677">Repeat</keyword>
<accession>A0A254UMC0</accession>
<dbReference type="Proteomes" id="UP000197666">
    <property type="component" value="Unassembled WGS sequence"/>
</dbReference>
<dbReference type="InterPro" id="IPR002110">
    <property type="entry name" value="Ankyrin_rpt"/>
</dbReference>
<dbReference type="SUPFAM" id="SSF52540">
    <property type="entry name" value="P-loop containing nucleoside triphosphate hydrolases"/>
    <property type="match status" value="1"/>
</dbReference>
<protein>
    <submittedName>
        <fullName evidence="6">Arylsulfotransferase (ASST) family protein</fullName>
    </submittedName>
</protein>
<dbReference type="Gene3D" id="3.40.50.1580">
    <property type="entry name" value="Nucleoside phosphorylase domain"/>
    <property type="match status" value="1"/>
</dbReference>
<feature type="domain" description="DUF7069" evidence="4">
    <location>
        <begin position="578"/>
        <end position="644"/>
    </location>
</feature>
<dbReference type="PANTHER" id="PTHR46082:SF11">
    <property type="entry name" value="AAA+ ATPASE DOMAIN-CONTAINING PROTEIN-RELATED"/>
    <property type="match status" value="1"/>
</dbReference>
<organism evidence="6 7">
    <name type="scientific">Aspergillus niger</name>
    <dbReference type="NCBI Taxonomy" id="5061"/>
    <lineage>
        <taxon>Eukaryota</taxon>
        <taxon>Fungi</taxon>
        <taxon>Dikarya</taxon>
        <taxon>Ascomycota</taxon>
        <taxon>Pezizomycotina</taxon>
        <taxon>Eurotiomycetes</taxon>
        <taxon>Eurotiomycetidae</taxon>
        <taxon>Eurotiales</taxon>
        <taxon>Aspergillaceae</taxon>
        <taxon>Aspergillus</taxon>
        <taxon>Aspergillus subgen. Circumdati</taxon>
    </lineage>
</organism>
<dbReference type="VEuPathDB" id="FungiDB:ASPNIDRAFT2_1127398"/>
<dbReference type="Pfam" id="PF23239">
    <property type="entry name" value="DUF7069"/>
    <property type="match status" value="1"/>
</dbReference>
<dbReference type="InterPro" id="IPR036770">
    <property type="entry name" value="Ankyrin_rpt-contain_sf"/>
</dbReference>